<comment type="caution">
    <text evidence="1">The sequence shown here is derived from an EMBL/GenBank/DDBJ whole genome shotgun (WGS) entry which is preliminary data.</text>
</comment>
<gene>
    <name evidence="1" type="ORF">DWV92_03160</name>
</gene>
<reference evidence="1 2" key="1">
    <citation type="submission" date="2018-08" db="EMBL/GenBank/DDBJ databases">
        <title>A genome reference for cultivated species of the human gut microbiota.</title>
        <authorList>
            <person name="Zou Y."/>
            <person name="Xue W."/>
            <person name="Luo G."/>
        </authorList>
    </citation>
    <scope>NUCLEOTIDE SEQUENCE [LARGE SCALE GENOMIC DNA]</scope>
    <source>
        <strain evidence="1 2">AF13-3LB</strain>
    </source>
</reference>
<sequence length="121" mass="13672">MDVTAVGALLVAVISSGFAIIQWAVDRHDKQAGITREEFDALKLAVTELAYMRLAERHHRYTQRGWAHHNEKRICERLYSAYHRIGGNGYGTQMIDEIRALPAYAPDDDQNADNDDSIVTD</sequence>
<proteinExistence type="predicted"/>
<evidence type="ECO:0008006" key="3">
    <source>
        <dbReference type="Google" id="ProtNLM"/>
    </source>
</evidence>
<name>A0A395XE93_9BIFI</name>
<protein>
    <recommendedName>
        <fullName evidence="3">Phage minor structural protein</fullName>
    </recommendedName>
</protein>
<dbReference type="Proteomes" id="UP000265970">
    <property type="component" value="Unassembled WGS sequence"/>
</dbReference>
<dbReference type="EMBL" id="QRZV01000002">
    <property type="protein sequence ID" value="RGW09639.1"/>
    <property type="molecule type" value="Genomic_DNA"/>
</dbReference>
<organism evidence="1 2">
    <name type="scientific">Bifidobacterium pseudolongum</name>
    <dbReference type="NCBI Taxonomy" id="1694"/>
    <lineage>
        <taxon>Bacteria</taxon>
        <taxon>Bacillati</taxon>
        <taxon>Actinomycetota</taxon>
        <taxon>Actinomycetes</taxon>
        <taxon>Bifidobacteriales</taxon>
        <taxon>Bifidobacteriaceae</taxon>
        <taxon>Bifidobacterium</taxon>
    </lineage>
</organism>
<evidence type="ECO:0000313" key="1">
    <source>
        <dbReference type="EMBL" id="RGW09639.1"/>
    </source>
</evidence>
<accession>A0A395XE93</accession>
<dbReference type="RefSeq" id="WP_118238944.1">
    <property type="nucleotide sequence ID" value="NZ_QRZV01000002.1"/>
</dbReference>
<evidence type="ECO:0000313" key="2">
    <source>
        <dbReference type="Proteomes" id="UP000265970"/>
    </source>
</evidence>
<dbReference type="AlphaFoldDB" id="A0A395XE93"/>